<accession>A0A2T3YS31</accession>
<evidence type="ECO:0000256" key="1">
    <source>
        <dbReference type="ARBA" id="ARBA00022801"/>
    </source>
</evidence>
<evidence type="ECO:0000313" key="3">
    <source>
        <dbReference type="EMBL" id="PTB35324.1"/>
    </source>
</evidence>
<dbReference type="Proteomes" id="UP000240493">
    <property type="component" value="Unassembled WGS sequence"/>
</dbReference>
<feature type="domain" description="Alpha/beta hydrolase fold-3" evidence="2">
    <location>
        <begin position="66"/>
        <end position="172"/>
    </location>
</feature>
<keyword evidence="1" id="KW-0378">Hydrolase</keyword>
<evidence type="ECO:0000313" key="4">
    <source>
        <dbReference type="Proteomes" id="UP000240493"/>
    </source>
</evidence>
<dbReference type="EMBL" id="KZ679277">
    <property type="protein sequence ID" value="PTB35324.1"/>
    <property type="molecule type" value="Genomic_DNA"/>
</dbReference>
<gene>
    <name evidence="3" type="ORF">M441DRAFT_74426</name>
</gene>
<dbReference type="Gene3D" id="3.40.50.1820">
    <property type="entry name" value="alpha/beta hydrolase"/>
    <property type="match status" value="1"/>
</dbReference>
<dbReference type="OrthoDB" id="2963168at2759"/>
<keyword evidence="4" id="KW-1185">Reference proteome</keyword>
<organism evidence="3 4">
    <name type="scientific">Trichoderma asperellum (strain ATCC 204424 / CBS 433.97 / NBRC 101777)</name>
    <dbReference type="NCBI Taxonomy" id="1042311"/>
    <lineage>
        <taxon>Eukaryota</taxon>
        <taxon>Fungi</taxon>
        <taxon>Dikarya</taxon>
        <taxon>Ascomycota</taxon>
        <taxon>Pezizomycotina</taxon>
        <taxon>Sordariomycetes</taxon>
        <taxon>Hypocreomycetidae</taxon>
        <taxon>Hypocreales</taxon>
        <taxon>Hypocreaceae</taxon>
        <taxon>Trichoderma</taxon>
    </lineage>
</organism>
<dbReference type="STRING" id="1042311.A0A2T3YS31"/>
<sequence length="347" mass="38330">MSQVFCHARLDFSLYPIPVCSASQVGVAEAATSYLALLHRWSAALVLEITIDVSTPATTQDNNVVLLHFHGGFLLIGEKTTFPPYWLSNACKNRGWTYATDSYRLLPEADGREILKDALDAVHWAYNNVSRRIVIAGSSAGAHVAFTATASPLCPKPLAILCIYGMLDFLNSRYIHSGHRLREGVPNENEVLEEIDAAMQGANAMMVTDQLFKSASTMHQAARDIDVLTRSPGLTEKIAKEGIQAIPKEYWPLFPATLGLNENFPSTVLLHGDVDDLVDFGLSSSVASKFETFGIDVHLERVVGQGHGFEAHEYIDLDVEDCVEDRHGKRESLKRVVELLERYAKES</sequence>
<protein>
    <recommendedName>
        <fullName evidence="2">Alpha/beta hydrolase fold-3 domain-containing protein</fullName>
    </recommendedName>
</protein>
<proteinExistence type="predicted"/>
<dbReference type="GO" id="GO:0016787">
    <property type="term" value="F:hydrolase activity"/>
    <property type="evidence" value="ECO:0007669"/>
    <property type="project" value="UniProtKB-KW"/>
</dbReference>
<evidence type="ECO:0000259" key="2">
    <source>
        <dbReference type="Pfam" id="PF07859"/>
    </source>
</evidence>
<reference evidence="3 4" key="1">
    <citation type="submission" date="2016-07" db="EMBL/GenBank/DDBJ databases">
        <title>Multiple horizontal gene transfer events from other fungi enriched the ability of initially mycotrophic Trichoderma (Ascomycota) to feed on dead plant biomass.</title>
        <authorList>
            <consortium name="DOE Joint Genome Institute"/>
            <person name="Aerts A."/>
            <person name="Atanasova L."/>
            <person name="Chenthamara K."/>
            <person name="Zhang J."/>
            <person name="Grujic M."/>
            <person name="Henrissat B."/>
            <person name="Kuo A."/>
            <person name="Salamov A."/>
            <person name="Lipzen A."/>
            <person name="Labutti K."/>
            <person name="Barry K."/>
            <person name="Miao Y."/>
            <person name="Rahimi M.J."/>
            <person name="Shen Q."/>
            <person name="Grigoriev I.V."/>
            <person name="Kubicek C.P."/>
            <person name="Druzhinina I.S."/>
        </authorList>
    </citation>
    <scope>NUCLEOTIDE SEQUENCE [LARGE SCALE GENOMIC DNA]</scope>
    <source>
        <strain evidence="3 4">CBS 433.97</strain>
    </source>
</reference>
<dbReference type="InterPro" id="IPR013094">
    <property type="entry name" value="AB_hydrolase_3"/>
</dbReference>
<dbReference type="PANTHER" id="PTHR48081">
    <property type="entry name" value="AB HYDROLASE SUPERFAMILY PROTEIN C4A8.06C"/>
    <property type="match status" value="1"/>
</dbReference>
<dbReference type="InterPro" id="IPR050300">
    <property type="entry name" value="GDXG_lipolytic_enzyme"/>
</dbReference>
<name>A0A2T3YS31_TRIA4</name>
<dbReference type="Pfam" id="PF07859">
    <property type="entry name" value="Abhydrolase_3"/>
    <property type="match status" value="1"/>
</dbReference>
<dbReference type="InterPro" id="IPR029058">
    <property type="entry name" value="AB_hydrolase_fold"/>
</dbReference>
<dbReference type="AlphaFoldDB" id="A0A2T3YS31"/>
<dbReference type="SUPFAM" id="SSF53474">
    <property type="entry name" value="alpha/beta-Hydrolases"/>
    <property type="match status" value="1"/>
</dbReference>
<dbReference type="PANTHER" id="PTHR48081:SF3">
    <property type="entry name" value="ALPHA_BETA HYDROLASE FOLD-3 DOMAIN-CONTAINING PROTEIN"/>
    <property type="match status" value="1"/>
</dbReference>